<feature type="domain" description="N-acetyltransferase" evidence="1">
    <location>
        <begin position="6"/>
        <end position="92"/>
    </location>
</feature>
<comment type="caution">
    <text evidence="2">The sequence shown here is derived from an EMBL/GenBank/DDBJ whole genome shotgun (WGS) entry which is preliminary data.</text>
</comment>
<proteinExistence type="predicted"/>
<dbReference type="PROSITE" id="PS51729">
    <property type="entry name" value="GNAT_YJDJ"/>
    <property type="match status" value="1"/>
</dbReference>
<dbReference type="Gene3D" id="3.40.630.30">
    <property type="match status" value="1"/>
</dbReference>
<dbReference type="RefSeq" id="WP_344084589.1">
    <property type="nucleotide sequence ID" value="NZ_BAAALS010000022.1"/>
</dbReference>
<dbReference type="PANTHER" id="PTHR31435">
    <property type="entry name" value="PROTEIN NATD1"/>
    <property type="match status" value="1"/>
</dbReference>
<dbReference type="PANTHER" id="PTHR31435:SF10">
    <property type="entry name" value="BSR4717 PROTEIN"/>
    <property type="match status" value="1"/>
</dbReference>
<keyword evidence="3" id="KW-1185">Reference proteome</keyword>
<accession>A0ABP4X2L4</accession>
<gene>
    <name evidence="2" type="ORF">GCM10009681_41900</name>
</gene>
<dbReference type="Pfam" id="PF14542">
    <property type="entry name" value="Acetyltransf_CG"/>
    <property type="match status" value="1"/>
</dbReference>
<dbReference type="InterPro" id="IPR031165">
    <property type="entry name" value="GNAT_YJDJ"/>
</dbReference>
<dbReference type="SUPFAM" id="SSF55729">
    <property type="entry name" value="Acyl-CoA N-acyltransferases (Nat)"/>
    <property type="match status" value="1"/>
</dbReference>
<dbReference type="InterPro" id="IPR016181">
    <property type="entry name" value="Acyl_CoA_acyltransferase"/>
</dbReference>
<dbReference type="EMBL" id="BAAALS010000022">
    <property type="protein sequence ID" value="GAA1766429.1"/>
    <property type="molecule type" value="Genomic_DNA"/>
</dbReference>
<evidence type="ECO:0000313" key="3">
    <source>
        <dbReference type="Proteomes" id="UP001500655"/>
    </source>
</evidence>
<organism evidence="2 3">
    <name type="scientific">Luedemannella helvata</name>
    <dbReference type="NCBI Taxonomy" id="349315"/>
    <lineage>
        <taxon>Bacteria</taxon>
        <taxon>Bacillati</taxon>
        <taxon>Actinomycetota</taxon>
        <taxon>Actinomycetes</taxon>
        <taxon>Micromonosporales</taxon>
        <taxon>Micromonosporaceae</taxon>
        <taxon>Luedemannella</taxon>
    </lineage>
</organism>
<sequence length="100" mass="11098">MATEIINNEAANRYEIHVDGQLAGYALYRTRPDALALTHTKILPEFEGRGLGSLLARGTLDDIRAHNGHIVPLCPFIASFIARHEDYQDLVVDRARDGQA</sequence>
<dbReference type="Proteomes" id="UP001500655">
    <property type="component" value="Unassembled WGS sequence"/>
</dbReference>
<reference evidence="3" key="1">
    <citation type="journal article" date="2019" name="Int. J. Syst. Evol. Microbiol.">
        <title>The Global Catalogue of Microorganisms (GCM) 10K type strain sequencing project: providing services to taxonomists for standard genome sequencing and annotation.</title>
        <authorList>
            <consortium name="The Broad Institute Genomics Platform"/>
            <consortium name="The Broad Institute Genome Sequencing Center for Infectious Disease"/>
            <person name="Wu L."/>
            <person name="Ma J."/>
        </authorList>
    </citation>
    <scope>NUCLEOTIDE SEQUENCE [LARGE SCALE GENOMIC DNA]</scope>
    <source>
        <strain evidence="3">JCM 13249</strain>
    </source>
</reference>
<dbReference type="InterPro" id="IPR045057">
    <property type="entry name" value="Gcn5-rel_NAT"/>
</dbReference>
<evidence type="ECO:0000259" key="1">
    <source>
        <dbReference type="PROSITE" id="PS51729"/>
    </source>
</evidence>
<evidence type="ECO:0000313" key="2">
    <source>
        <dbReference type="EMBL" id="GAA1766429.1"/>
    </source>
</evidence>
<protein>
    <submittedName>
        <fullName evidence="2">GNAT family N-acetyltransferase</fullName>
    </submittedName>
</protein>
<name>A0ABP4X2L4_9ACTN</name>